<keyword evidence="1" id="KW-0472">Membrane</keyword>
<reference evidence="3" key="1">
    <citation type="journal article" date="2019" name="Int. J. Syst. Evol. Microbiol.">
        <title>The Global Catalogue of Microorganisms (GCM) 10K type strain sequencing project: providing services to taxonomists for standard genome sequencing and annotation.</title>
        <authorList>
            <consortium name="The Broad Institute Genomics Platform"/>
            <consortium name="The Broad Institute Genome Sequencing Center for Infectious Disease"/>
            <person name="Wu L."/>
            <person name="Ma J."/>
        </authorList>
    </citation>
    <scope>NUCLEOTIDE SEQUENCE [LARGE SCALE GENOMIC DNA]</scope>
    <source>
        <strain evidence="3">CG52</strain>
    </source>
</reference>
<protein>
    <submittedName>
        <fullName evidence="2">Uncharacterized protein</fullName>
    </submittedName>
</protein>
<dbReference type="EMBL" id="JBHUEQ010000027">
    <property type="protein sequence ID" value="MFD1747084.1"/>
    <property type="molecule type" value="Genomic_DNA"/>
</dbReference>
<feature type="transmembrane region" description="Helical" evidence="1">
    <location>
        <begin position="27"/>
        <end position="50"/>
    </location>
</feature>
<evidence type="ECO:0000256" key="1">
    <source>
        <dbReference type="SAM" id="Phobius"/>
    </source>
</evidence>
<proteinExistence type="predicted"/>
<accession>A0ABW4M778</accession>
<organism evidence="2 3">
    <name type="scientific">Rhizobium helianthi</name>
    <dbReference type="NCBI Taxonomy" id="1132695"/>
    <lineage>
        <taxon>Bacteria</taxon>
        <taxon>Pseudomonadati</taxon>
        <taxon>Pseudomonadota</taxon>
        <taxon>Alphaproteobacteria</taxon>
        <taxon>Hyphomicrobiales</taxon>
        <taxon>Rhizobiaceae</taxon>
        <taxon>Rhizobium/Agrobacterium group</taxon>
        <taxon>Rhizobium</taxon>
    </lineage>
</organism>
<evidence type="ECO:0000313" key="2">
    <source>
        <dbReference type="EMBL" id="MFD1747084.1"/>
    </source>
</evidence>
<dbReference type="RefSeq" id="WP_377403675.1">
    <property type="nucleotide sequence ID" value="NZ_JBHUEQ010000027.1"/>
</dbReference>
<keyword evidence="1" id="KW-0812">Transmembrane</keyword>
<dbReference type="Proteomes" id="UP001597322">
    <property type="component" value="Unassembled WGS sequence"/>
</dbReference>
<keyword evidence="3" id="KW-1185">Reference proteome</keyword>
<gene>
    <name evidence="2" type="ORF">ACFSE1_16540</name>
</gene>
<name>A0ABW4M778_9HYPH</name>
<keyword evidence="1" id="KW-1133">Transmembrane helix</keyword>
<evidence type="ECO:0000313" key="3">
    <source>
        <dbReference type="Proteomes" id="UP001597322"/>
    </source>
</evidence>
<comment type="caution">
    <text evidence="2">The sequence shown here is derived from an EMBL/GenBank/DDBJ whole genome shotgun (WGS) entry which is preliminary data.</text>
</comment>
<sequence length="63" mass="6671">MTIITSDFGHETEGNRRIGSTAHPLRAVMITVFAAKLAVAAVLIGFAAFAPTVSAETSYFVSR</sequence>